<evidence type="ECO:0000313" key="5">
    <source>
        <dbReference type="EMBL" id="KUJ18634.1"/>
    </source>
</evidence>
<dbReference type="InterPro" id="IPR023210">
    <property type="entry name" value="NADP_OxRdtase_dom"/>
</dbReference>
<dbReference type="PANTHER" id="PTHR43364:SF7">
    <property type="entry name" value="NADP-DEPENDENT OXIDOREDUCTASE DOMAIN-CONTAINING PROTEIN-RELATED"/>
    <property type="match status" value="1"/>
</dbReference>
<sequence>MAAFAPPPTPKTGLGFYRNLSPTASVRVSPLCLGAMNFGDAWAHMGTCTEHEAILDYFYANGGNFIDTANNYQKGRSERILGEWMEKRGVRDQMVLATKYTTPYRTGYGDKEIIVNTGGNGTKSLKSSVELSLKNLRTDYIDLLYLHWWDHTTSIPEVMQSLNDLIVAGKVHYLGVSDCPAWIVSKANQYARDHGLRQFCVYQGNWSAATRDFERDIIPMTIAGHFKTDEQRAATKKDGRNFMPPTEHILSVSRALEAIAKKKNTEITSIALAYVVQKRPYVFPIVGGRTMAHLKSNVDALSLELTKEDMDEIEKASPIDLGFPHSMISLAIAPRKL</sequence>
<comment type="similarity">
    <text evidence="3">Belongs to the aldo/keto reductase family. Aldo/keto reductase 2 subfamily.</text>
</comment>
<evidence type="ECO:0000259" key="4">
    <source>
        <dbReference type="Pfam" id="PF00248"/>
    </source>
</evidence>
<dbReference type="Gene3D" id="3.20.20.100">
    <property type="entry name" value="NADP-dependent oxidoreductase domain"/>
    <property type="match status" value="1"/>
</dbReference>
<keyword evidence="1" id="KW-0521">NADP</keyword>
<keyword evidence="6" id="KW-1185">Reference proteome</keyword>
<dbReference type="InterPro" id="IPR050523">
    <property type="entry name" value="AKR_Detox_Biosynth"/>
</dbReference>
<dbReference type="InterPro" id="IPR036812">
    <property type="entry name" value="NAD(P)_OxRdtase_dom_sf"/>
</dbReference>
<keyword evidence="2" id="KW-0560">Oxidoreductase</keyword>
<feature type="domain" description="NADP-dependent oxidoreductase" evidence="4">
    <location>
        <begin position="30"/>
        <end position="316"/>
    </location>
</feature>
<evidence type="ECO:0000256" key="1">
    <source>
        <dbReference type="ARBA" id="ARBA00022857"/>
    </source>
</evidence>
<dbReference type="GeneID" id="28826534"/>
<dbReference type="InterPro" id="IPR020471">
    <property type="entry name" value="AKR"/>
</dbReference>
<evidence type="ECO:0000256" key="3">
    <source>
        <dbReference type="ARBA" id="ARBA00038157"/>
    </source>
</evidence>
<dbReference type="InParanoid" id="A0A194XER6"/>
<evidence type="ECO:0000256" key="2">
    <source>
        <dbReference type="ARBA" id="ARBA00023002"/>
    </source>
</evidence>
<dbReference type="SUPFAM" id="SSF51430">
    <property type="entry name" value="NAD(P)-linked oxidoreductase"/>
    <property type="match status" value="1"/>
</dbReference>
<dbReference type="Proteomes" id="UP000070700">
    <property type="component" value="Unassembled WGS sequence"/>
</dbReference>
<evidence type="ECO:0000313" key="6">
    <source>
        <dbReference type="Proteomes" id="UP000070700"/>
    </source>
</evidence>
<protein>
    <submittedName>
        <fullName evidence="5">Norsolorinic acid reductase</fullName>
    </submittedName>
</protein>
<dbReference type="FunCoup" id="A0A194XER6">
    <property type="interactions" value="87"/>
</dbReference>
<dbReference type="EMBL" id="KQ947412">
    <property type="protein sequence ID" value="KUJ18634.1"/>
    <property type="molecule type" value="Genomic_DNA"/>
</dbReference>
<dbReference type="GO" id="GO:0016491">
    <property type="term" value="F:oxidoreductase activity"/>
    <property type="evidence" value="ECO:0007669"/>
    <property type="project" value="UniProtKB-KW"/>
</dbReference>
<dbReference type="AlphaFoldDB" id="A0A194XER6"/>
<dbReference type="PRINTS" id="PR00069">
    <property type="entry name" value="ALDKETRDTASE"/>
</dbReference>
<dbReference type="Pfam" id="PF00248">
    <property type="entry name" value="Aldo_ket_red"/>
    <property type="match status" value="1"/>
</dbReference>
<dbReference type="OrthoDB" id="48988at2759"/>
<dbReference type="PANTHER" id="PTHR43364">
    <property type="entry name" value="NADH-SPECIFIC METHYLGLYOXAL REDUCTASE-RELATED"/>
    <property type="match status" value="1"/>
</dbReference>
<dbReference type="RefSeq" id="XP_018072989.1">
    <property type="nucleotide sequence ID" value="XM_018216808.1"/>
</dbReference>
<accession>A0A194XER6</accession>
<reference evidence="5 6" key="1">
    <citation type="submission" date="2015-10" db="EMBL/GenBank/DDBJ databases">
        <title>Full genome of DAOMC 229536 Phialocephala scopiformis, a fungal endophyte of spruce producing the potent anti-insectan compound rugulosin.</title>
        <authorList>
            <consortium name="DOE Joint Genome Institute"/>
            <person name="Walker A.K."/>
            <person name="Frasz S.L."/>
            <person name="Seifert K.A."/>
            <person name="Miller J.D."/>
            <person name="Mondo S.J."/>
            <person name="Labutti K."/>
            <person name="Lipzen A."/>
            <person name="Dockter R."/>
            <person name="Kennedy M."/>
            <person name="Grigoriev I.V."/>
            <person name="Spatafora J.W."/>
        </authorList>
    </citation>
    <scope>NUCLEOTIDE SEQUENCE [LARGE SCALE GENOMIC DNA]</scope>
    <source>
        <strain evidence="5 6">CBS 120377</strain>
    </source>
</reference>
<dbReference type="KEGG" id="psco:LY89DRAFT_696161"/>
<gene>
    <name evidence="5" type="ORF">LY89DRAFT_696161</name>
</gene>
<organism evidence="5 6">
    <name type="scientific">Mollisia scopiformis</name>
    <name type="common">Conifer needle endophyte fungus</name>
    <name type="synonym">Phialocephala scopiformis</name>
    <dbReference type="NCBI Taxonomy" id="149040"/>
    <lineage>
        <taxon>Eukaryota</taxon>
        <taxon>Fungi</taxon>
        <taxon>Dikarya</taxon>
        <taxon>Ascomycota</taxon>
        <taxon>Pezizomycotina</taxon>
        <taxon>Leotiomycetes</taxon>
        <taxon>Helotiales</taxon>
        <taxon>Mollisiaceae</taxon>
        <taxon>Mollisia</taxon>
    </lineage>
</organism>
<proteinExistence type="inferred from homology"/>
<name>A0A194XER6_MOLSC</name>